<sequence length="93" mass="10409">MPGQKACDAEEGDPSGLASGLSRSANRDKLLSNLFALPSLTTVTVWVGVESWTLPLCVPNRNQESLIKRCESSNTNFFRIDRNFIRNFTELLY</sequence>
<dbReference type="EMBL" id="BPLQ01001757">
    <property type="protein sequence ID" value="GIX85080.1"/>
    <property type="molecule type" value="Genomic_DNA"/>
</dbReference>
<gene>
    <name evidence="2" type="ORF">CDAR_93931</name>
</gene>
<evidence type="ECO:0000313" key="3">
    <source>
        <dbReference type="Proteomes" id="UP001054837"/>
    </source>
</evidence>
<proteinExistence type="predicted"/>
<keyword evidence="3" id="KW-1185">Reference proteome</keyword>
<name>A0AAV4NL80_9ARAC</name>
<comment type="caution">
    <text evidence="2">The sequence shown here is derived from an EMBL/GenBank/DDBJ whole genome shotgun (WGS) entry which is preliminary data.</text>
</comment>
<accession>A0AAV4NL80</accession>
<protein>
    <submittedName>
        <fullName evidence="2">Uncharacterized protein</fullName>
    </submittedName>
</protein>
<dbReference type="AlphaFoldDB" id="A0AAV4NL80"/>
<feature type="region of interest" description="Disordered" evidence="1">
    <location>
        <begin position="1"/>
        <end position="20"/>
    </location>
</feature>
<dbReference type="Proteomes" id="UP001054837">
    <property type="component" value="Unassembled WGS sequence"/>
</dbReference>
<reference evidence="2 3" key="1">
    <citation type="submission" date="2021-06" db="EMBL/GenBank/DDBJ databases">
        <title>Caerostris darwini draft genome.</title>
        <authorList>
            <person name="Kono N."/>
            <person name="Arakawa K."/>
        </authorList>
    </citation>
    <scope>NUCLEOTIDE SEQUENCE [LARGE SCALE GENOMIC DNA]</scope>
</reference>
<organism evidence="2 3">
    <name type="scientific">Caerostris darwini</name>
    <dbReference type="NCBI Taxonomy" id="1538125"/>
    <lineage>
        <taxon>Eukaryota</taxon>
        <taxon>Metazoa</taxon>
        <taxon>Ecdysozoa</taxon>
        <taxon>Arthropoda</taxon>
        <taxon>Chelicerata</taxon>
        <taxon>Arachnida</taxon>
        <taxon>Araneae</taxon>
        <taxon>Araneomorphae</taxon>
        <taxon>Entelegynae</taxon>
        <taxon>Araneoidea</taxon>
        <taxon>Araneidae</taxon>
        <taxon>Caerostris</taxon>
    </lineage>
</organism>
<evidence type="ECO:0000313" key="2">
    <source>
        <dbReference type="EMBL" id="GIX85080.1"/>
    </source>
</evidence>
<evidence type="ECO:0000256" key="1">
    <source>
        <dbReference type="SAM" id="MobiDB-lite"/>
    </source>
</evidence>